<dbReference type="Proteomes" id="UP001165124">
    <property type="component" value="Unassembled WGS sequence"/>
</dbReference>
<organism evidence="1 2">
    <name type="scientific">Actinomadura rubrobrunea</name>
    <dbReference type="NCBI Taxonomy" id="115335"/>
    <lineage>
        <taxon>Bacteria</taxon>
        <taxon>Bacillati</taxon>
        <taxon>Actinomycetota</taxon>
        <taxon>Actinomycetes</taxon>
        <taxon>Streptosporangiales</taxon>
        <taxon>Thermomonosporaceae</taxon>
        <taxon>Actinomadura</taxon>
    </lineage>
</organism>
<dbReference type="RefSeq" id="WP_067916272.1">
    <property type="nucleotide sequence ID" value="NZ_BSRZ01000016.1"/>
</dbReference>
<comment type="caution">
    <text evidence="1">The sequence shown here is derived from an EMBL/GenBank/DDBJ whole genome shotgun (WGS) entry which is preliminary data.</text>
</comment>
<dbReference type="EMBL" id="BSRZ01000016">
    <property type="protein sequence ID" value="GLW66699.1"/>
    <property type="molecule type" value="Genomic_DNA"/>
</dbReference>
<gene>
    <name evidence="1" type="ORF">Arub01_49430</name>
</gene>
<sequence length="146" mass="15281">MNEQEILTAVRAVFDAVDPTPPDVLAGARAAFRWRDPGAALLELVGDALPERTGLRRGGGPRLLSFTGGDVSVQIEVAEETGGRRVVGRLLPPAAASVRVRHPGGELPSRTDAAGQFVVDGVPGGPVSLLFRLPDGVSVVTSWVRL</sequence>
<accession>A0A9W6Q142</accession>
<dbReference type="AlphaFoldDB" id="A0A9W6Q142"/>
<proteinExistence type="predicted"/>
<name>A0A9W6Q142_9ACTN</name>
<evidence type="ECO:0000313" key="2">
    <source>
        <dbReference type="Proteomes" id="UP001165124"/>
    </source>
</evidence>
<evidence type="ECO:0008006" key="3">
    <source>
        <dbReference type="Google" id="ProtNLM"/>
    </source>
</evidence>
<evidence type="ECO:0000313" key="1">
    <source>
        <dbReference type="EMBL" id="GLW66699.1"/>
    </source>
</evidence>
<keyword evidence="2" id="KW-1185">Reference proteome</keyword>
<protein>
    <recommendedName>
        <fullName evidence="3">Carboxypeptidase regulatory-like domain-containing protein</fullName>
    </recommendedName>
</protein>
<reference evidence="1" key="1">
    <citation type="submission" date="2023-02" db="EMBL/GenBank/DDBJ databases">
        <title>Actinomadura rubrobrunea NBRC 14622.</title>
        <authorList>
            <person name="Ichikawa N."/>
            <person name="Sato H."/>
            <person name="Tonouchi N."/>
        </authorList>
    </citation>
    <scope>NUCLEOTIDE SEQUENCE</scope>
    <source>
        <strain evidence="1">NBRC 14622</strain>
    </source>
</reference>